<feature type="compositionally biased region" description="Polar residues" evidence="1">
    <location>
        <begin position="30"/>
        <end position="48"/>
    </location>
</feature>
<protein>
    <recommendedName>
        <fullName evidence="4">N-acetyltransferase domain-containing protein</fullName>
    </recommendedName>
</protein>
<feature type="compositionally biased region" description="Polar residues" evidence="1">
    <location>
        <begin position="289"/>
        <end position="298"/>
    </location>
</feature>
<feature type="region of interest" description="Disordered" evidence="1">
    <location>
        <begin position="97"/>
        <end position="303"/>
    </location>
</feature>
<proteinExistence type="predicted"/>
<dbReference type="OMA" id="MESWIRQ"/>
<feature type="compositionally biased region" description="Polar residues" evidence="1">
    <location>
        <begin position="401"/>
        <end position="413"/>
    </location>
</feature>
<dbReference type="InterPro" id="IPR016181">
    <property type="entry name" value="Acyl_CoA_acyltransferase"/>
</dbReference>
<gene>
    <name evidence="2" type="ORF">L228DRAFT_266484</name>
</gene>
<evidence type="ECO:0000313" key="3">
    <source>
        <dbReference type="Proteomes" id="UP000076632"/>
    </source>
</evidence>
<evidence type="ECO:0008006" key="4">
    <source>
        <dbReference type="Google" id="ProtNLM"/>
    </source>
</evidence>
<dbReference type="SUPFAM" id="SSF55729">
    <property type="entry name" value="Acyl-CoA N-acyltransferases (Nat)"/>
    <property type="match status" value="1"/>
</dbReference>
<evidence type="ECO:0000256" key="1">
    <source>
        <dbReference type="SAM" id="MobiDB-lite"/>
    </source>
</evidence>
<dbReference type="EMBL" id="KV407456">
    <property type="protein sequence ID" value="KZF24120.1"/>
    <property type="molecule type" value="Genomic_DNA"/>
</dbReference>
<dbReference type="Gene3D" id="3.40.630.30">
    <property type="match status" value="1"/>
</dbReference>
<feature type="region of interest" description="Disordered" evidence="1">
    <location>
        <begin position="332"/>
        <end position="418"/>
    </location>
</feature>
<dbReference type="InParanoid" id="A0A165HZ25"/>
<organism evidence="2 3">
    <name type="scientific">Xylona heveae (strain CBS 132557 / TC161)</name>
    <dbReference type="NCBI Taxonomy" id="1328760"/>
    <lineage>
        <taxon>Eukaryota</taxon>
        <taxon>Fungi</taxon>
        <taxon>Dikarya</taxon>
        <taxon>Ascomycota</taxon>
        <taxon>Pezizomycotina</taxon>
        <taxon>Xylonomycetes</taxon>
        <taxon>Xylonales</taxon>
        <taxon>Xylonaceae</taxon>
        <taxon>Xylona</taxon>
    </lineage>
</organism>
<dbReference type="GeneID" id="28900000"/>
<sequence length="876" mass="98296">MTNEASPAGQRKLSSNGQRLSWKRRGYRNQIDNQWPSQLQSPGQNLGNYRTKAIEAGNQHVQGSAYSPKEPSEFNSYSLTKSEPEKIELLDRNVARAGGLPQHGGQGTGHENGNEAFLHSGHIKGPSLPTMHSVRLPSLGERSNEIPNEIPEPSHHSAKSSMHPPRTFRSCSSRPPAAILSEKKSPPGDEETNSLSVMHPREQQKFFPRNSFRGSRGRGQGRTGRGGFSRGPRPHQNMDLSSNTGHRFANPIKSQRGYHSNSLHDSHYATGSRINTPRGGVSLPLRSAMHSTPPQQKPASDAWSYWEEERPQAVEVQRHDFNQVQGDGKLEVINDGLGSRDETPAGNSFKQPPLQRKPSSKEMAPNSNATTIQSSNAPEHVGAEVMTSPTQPQLVGPRSLQAPSPESLPNPSQRVERQRGIPRNYRMAKPAEVQPPFHIPNDQPSLTVEPTIGGFGDLTRDHTYPSNSQRRRESKWPARRDLKTPRRSYVPGTDNASGLPSIAGADAGSDDVVDGNEEDDAYLENRLADWDGSWAPAPVEWDSRPAFKDRKFMDTMESWIRQIQRQQFPKVDMTSIAFQDGSAPVQEDGLLGSPLDHPRSLLDPEDEFTASHIMQTAQISALERSNRVLRREKERKQRQKILRASLIEHAASYVPPPNPYAPKANIYLRPVQPSDFSQIRDIYQYYVETSVYVSELESVTISQMQSRWEDVRESKLPWLVAVDRKMNKGRNGSRENILGFGFADDYNSLRSSYRYTVELELYVRPEHRQLGIGRCLMDKLMGLLDPIYVEREGYDFVFEGGEYGPGGARVIGKVLCMIAYDGNDRTQLDWLKKWLEQWEFAQVGDLLGIGWKFDKSVNVACLQMTTGSRIEPHRGM</sequence>
<dbReference type="OrthoDB" id="2129362at2759"/>
<feature type="compositionally biased region" description="Gly residues" evidence="1">
    <location>
        <begin position="101"/>
        <end position="110"/>
    </location>
</feature>
<accession>A0A165HZ25</accession>
<name>A0A165HZ25_XYLHT</name>
<feature type="region of interest" description="Disordered" evidence="1">
    <location>
        <begin position="1"/>
        <end position="79"/>
    </location>
</feature>
<evidence type="ECO:0000313" key="2">
    <source>
        <dbReference type="EMBL" id="KZF24120.1"/>
    </source>
</evidence>
<dbReference type="AlphaFoldDB" id="A0A165HZ25"/>
<dbReference type="CDD" id="cd04301">
    <property type="entry name" value="NAT_SF"/>
    <property type="match status" value="1"/>
</dbReference>
<dbReference type="RefSeq" id="XP_018189675.1">
    <property type="nucleotide sequence ID" value="XM_018334863.1"/>
</dbReference>
<feature type="compositionally biased region" description="Gly residues" evidence="1">
    <location>
        <begin position="217"/>
        <end position="229"/>
    </location>
</feature>
<feature type="compositionally biased region" description="Basic and acidic residues" evidence="1">
    <location>
        <begin position="470"/>
        <end position="484"/>
    </location>
</feature>
<feature type="region of interest" description="Disordered" evidence="1">
    <location>
        <begin position="456"/>
        <end position="516"/>
    </location>
</feature>
<keyword evidence="3" id="KW-1185">Reference proteome</keyword>
<dbReference type="Proteomes" id="UP000076632">
    <property type="component" value="Unassembled WGS sequence"/>
</dbReference>
<feature type="compositionally biased region" description="Polar residues" evidence="1">
    <location>
        <begin position="365"/>
        <end position="377"/>
    </location>
</feature>
<reference evidence="2 3" key="1">
    <citation type="journal article" date="2016" name="Fungal Biol.">
        <title>The genome of Xylona heveae provides a window into fungal endophytism.</title>
        <authorList>
            <person name="Gazis R."/>
            <person name="Kuo A."/>
            <person name="Riley R."/>
            <person name="LaButti K."/>
            <person name="Lipzen A."/>
            <person name="Lin J."/>
            <person name="Amirebrahimi M."/>
            <person name="Hesse C.N."/>
            <person name="Spatafora J.W."/>
            <person name="Henrissat B."/>
            <person name="Hainaut M."/>
            <person name="Grigoriev I.V."/>
            <person name="Hibbett D.S."/>
        </authorList>
    </citation>
    <scope>NUCLEOTIDE SEQUENCE [LARGE SCALE GENOMIC DNA]</scope>
    <source>
        <strain evidence="2 3">TC161</strain>
    </source>
</reference>
<feature type="compositionally biased region" description="Basic and acidic residues" evidence="1">
    <location>
        <begin position="332"/>
        <end position="343"/>
    </location>
</feature>